<protein>
    <submittedName>
        <fullName evidence="1">Uncharacterized protein</fullName>
    </submittedName>
</protein>
<proteinExistence type="predicted"/>
<gene>
    <name evidence="1" type="ORF">M8C21_013868</name>
</gene>
<dbReference type="Gene3D" id="3.40.50.300">
    <property type="entry name" value="P-loop containing nucleotide triphosphate hydrolases"/>
    <property type="match status" value="1"/>
</dbReference>
<comment type="caution">
    <text evidence="1">The sequence shown here is derived from an EMBL/GenBank/DDBJ whole genome shotgun (WGS) entry which is preliminary data.</text>
</comment>
<dbReference type="InterPro" id="IPR044802">
    <property type="entry name" value="NADKc-like"/>
</dbReference>
<name>A0AAD5GBS5_AMBAR</name>
<dbReference type="PANTHER" id="PTHR31153:SF1">
    <property type="entry name" value="CALMODULIN CALCIUM-DEPENDENT NAD KINASE"/>
    <property type="match status" value="1"/>
</dbReference>
<feature type="non-terminal residue" evidence="1">
    <location>
        <position position="1"/>
    </location>
</feature>
<sequence>YADGDDERLEVANILDAAKRESVVPRLDLTGSSHVGKLETFAHYVARQLGFRDEKECPKLSTLVSEYARSSKTNFKDEMRVYFSNEKEVESLCQKLDEELQSCIHGYFAFHWSQASLITNQVLSDGSDDRRLKDVFLKGTREQRFERVTKDLKVTRKIAIILEEMKVIGSTTPKKGDGNAAFTEVLGPVAHGDRSPVLLFMGGGMGAGKSTVLKEILKE</sequence>
<evidence type="ECO:0000313" key="2">
    <source>
        <dbReference type="Proteomes" id="UP001206925"/>
    </source>
</evidence>
<dbReference type="AlphaFoldDB" id="A0AAD5GBS5"/>
<dbReference type="EMBL" id="JAMZMK010009737">
    <property type="protein sequence ID" value="KAI7734398.1"/>
    <property type="molecule type" value="Genomic_DNA"/>
</dbReference>
<dbReference type="InterPro" id="IPR027417">
    <property type="entry name" value="P-loop_NTPase"/>
</dbReference>
<evidence type="ECO:0000313" key="1">
    <source>
        <dbReference type="EMBL" id="KAI7734398.1"/>
    </source>
</evidence>
<dbReference type="PANTHER" id="PTHR31153">
    <property type="entry name" value="CALMODULIN CALCIUM-DEPENDENT NAD KINASE"/>
    <property type="match status" value="1"/>
</dbReference>
<reference evidence="1" key="1">
    <citation type="submission" date="2022-06" db="EMBL/GenBank/DDBJ databases">
        <title>Uncovering the hologenomic basis of an extraordinary plant invasion.</title>
        <authorList>
            <person name="Bieker V.C."/>
            <person name="Martin M.D."/>
            <person name="Gilbert T."/>
            <person name="Hodgins K."/>
            <person name="Battlay P."/>
            <person name="Petersen B."/>
            <person name="Wilson J."/>
        </authorList>
    </citation>
    <scope>NUCLEOTIDE SEQUENCE</scope>
    <source>
        <strain evidence="1">AA19_3_7</strain>
        <tissue evidence="1">Leaf</tissue>
    </source>
</reference>
<dbReference type="Proteomes" id="UP001206925">
    <property type="component" value="Unassembled WGS sequence"/>
</dbReference>
<organism evidence="1 2">
    <name type="scientific">Ambrosia artemisiifolia</name>
    <name type="common">Common ragweed</name>
    <dbReference type="NCBI Taxonomy" id="4212"/>
    <lineage>
        <taxon>Eukaryota</taxon>
        <taxon>Viridiplantae</taxon>
        <taxon>Streptophyta</taxon>
        <taxon>Embryophyta</taxon>
        <taxon>Tracheophyta</taxon>
        <taxon>Spermatophyta</taxon>
        <taxon>Magnoliopsida</taxon>
        <taxon>eudicotyledons</taxon>
        <taxon>Gunneridae</taxon>
        <taxon>Pentapetalae</taxon>
        <taxon>asterids</taxon>
        <taxon>campanulids</taxon>
        <taxon>Asterales</taxon>
        <taxon>Asteraceae</taxon>
        <taxon>Asteroideae</taxon>
        <taxon>Heliantheae alliance</taxon>
        <taxon>Heliantheae</taxon>
        <taxon>Ambrosia</taxon>
    </lineage>
</organism>
<keyword evidence="2" id="KW-1185">Reference proteome</keyword>
<accession>A0AAD5GBS5</accession>